<feature type="region of interest" description="Disordered" evidence="1">
    <location>
        <begin position="711"/>
        <end position="886"/>
    </location>
</feature>
<feature type="compositionally biased region" description="Polar residues" evidence="1">
    <location>
        <begin position="808"/>
        <end position="817"/>
    </location>
</feature>
<feature type="region of interest" description="Disordered" evidence="1">
    <location>
        <begin position="110"/>
        <end position="135"/>
    </location>
</feature>
<feature type="region of interest" description="Disordered" evidence="1">
    <location>
        <begin position="169"/>
        <end position="285"/>
    </location>
</feature>
<feature type="compositionally biased region" description="Acidic residues" evidence="1">
    <location>
        <begin position="564"/>
        <end position="578"/>
    </location>
</feature>
<feature type="region of interest" description="Disordered" evidence="1">
    <location>
        <begin position="518"/>
        <end position="674"/>
    </location>
</feature>
<sequence>MTALATGPQSAPGLQVTAPDDDMEMTSEIHYADDNIDLDLDLGDEYTHHQDDDQMLEDAMSDSAHVQHQSTFPDNDDNMFDDELDDTEGMVQDNQDRLSVPDEHLTDVSELGHEEASQTNMPNAAIDPDDDLDLDFDFDDEISKEPGAVGQELLTTQAQYGQSFDDMAPKTAEQAVQEDVITHTVPAALSPTPHGNAQPAPSLPVVDGSADNIETTSSNLVTADVTQSEEQPHYISPPGSLGEKHKDQDEVPTHGDSGSPYAGHDDFEEFANSPSQHEDNYSTGPPSLHPVIVIYGENQPMSLFHPRVEDESQTYFLEDESIAHRSIYELLQACRTVLGDTIGDEGELEMDIAKLGLCIREDCVFASKVNFSQILYTYLSLCQHDGVPDPDPLYMTLSVKTRFSTRLAQLGEAASQGQGISQLTFLEHSDEDDSEYPPYEDAENEHFGQFDASIDVHEQRDGSNELGEDDAHDEYPGHTAQEQHSAEQGTEVIVAHDPAETKLDDLLELDTQVEGLTADASTASHVKTSTEDNGPAGTDVSTAAKQVEHKPESKAVPEPRKDVIDDDDLIDYSDDEADTNPTPNVGNSGSGPSSASSTVQGDANQPPTGPVDPAAGSQPHHPEDDFDDLDELDDDFGSTDANATTLNGVQGEAVGTFQSPGQGQQRTGEDEFDLDLELEKELEQALTSDTKHDTEQDVAGGLEQLHDIDDTQHASQFEHEADYDFGEGFDQNYAPEFEQGHYNFQEGDQEHGQEYQGQESYEDTAGNGGDGAGFDEINYDGDEVGDYLDFEDETLPNPDASHVADQKANGSLPTTSKVKAVKGDAGYDSDSIDYDDDEDESPPAAPKTVLETLQVAHRPSASPPAKRSRDDQEDDEQDIHKKTRLD</sequence>
<feature type="compositionally biased region" description="Polar residues" evidence="1">
    <location>
        <begin position="656"/>
        <end position="666"/>
    </location>
</feature>
<feature type="region of interest" description="Disordered" evidence="1">
    <location>
        <begin position="459"/>
        <end position="488"/>
    </location>
</feature>
<accession>A0A6A6QKD4</accession>
<evidence type="ECO:0000313" key="2">
    <source>
        <dbReference type="EMBL" id="KAF2492486.1"/>
    </source>
</evidence>
<name>A0A6A6QKD4_9PEZI</name>
<dbReference type="OrthoDB" id="5339076at2759"/>
<feature type="compositionally biased region" description="Low complexity" evidence="1">
    <location>
        <begin position="580"/>
        <end position="599"/>
    </location>
</feature>
<feature type="compositionally biased region" description="Acidic residues" evidence="1">
    <location>
        <begin position="777"/>
        <end position="794"/>
    </location>
</feature>
<gene>
    <name evidence="2" type="ORF">BU16DRAFT_564937</name>
</gene>
<dbReference type="Pfam" id="PF10336">
    <property type="entry name" value="DUF2420"/>
    <property type="match status" value="1"/>
</dbReference>
<feature type="compositionally biased region" description="Basic and acidic residues" evidence="1">
    <location>
        <begin position="711"/>
        <end position="722"/>
    </location>
</feature>
<evidence type="ECO:0000313" key="3">
    <source>
        <dbReference type="Proteomes" id="UP000799750"/>
    </source>
</evidence>
<dbReference type="AlphaFoldDB" id="A0A6A6QKD4"/>
<feature type="compositionally biased region" description="Acidic residues" evidence="1">
    <location>
        <begin position="624"/>
        <end position="637"/>
    </location>
</feature>
<reference evidence="2" key="1">
    <citation type="journal article" date="2020" name="Stud. Mycol.">
        <title>101 Dothideomycetes genomes: a test case for predicting lifestyles and emergence of pathogens.</title>
        <authorList>
            <person name="Haridas S."/>
            <person name="Albert R."/>
            <person name="Binder M."/>
            <person name="Bloem J."/>
            <person name="Labutti K."/>
            <person name="Salamov A."/>
            <person name="Andreopoulos B."/>
            <person name="Baker S."/>
            <person name="Barry K."/>
            <person name="Bills G."/>
            <person name="Bluhm B."/>
            <person name="Cannon C."/>
            <person name="Castanera R."/>
            <person name="Culley D."/>
            <person name="Daum C."/>
            <person name="Ezra D."/>
            <person name="Gonzalez J."/>
            <person name="Henrissat B."/>
            <person name="Kuo A."/>
            <person name="Liang C."/>
            <person name="Lipzen A."/>
            <person name="Lutzoni F."/>
            <person name="Magnuson J."/>
            <person name="Mondo S."/>
            <person name="Nolan M."/>
            <person name="Ohm R."/>
            <person name="Pangilinan J."/>
            <person name="Park H.-J."/>
            <person name="Ramirez L."/>
            <person name="Alfaro M."/>
            <person name="Sun H."/>
            <person name="Tritt A."/>
            <person name="Yoshinaga Y."/>
            <person name="Zwiers L.-H."/>
            <person name="Turgeon B."/>
            <person name="Goodwin S."/>
            <person name="Spatafora J."/>
            <person name="Crous P."/>
            <person name="Grigoriev I."/>
        </authorList>
    </citation>
    <scope>NUCLEOTIDE SEQUENCE</scope>
    <source>
        <strain evidence="2">CBS 269.34</strain>
    </source>
</reference>
<organism evidence="2 3">
    <name type="scientific">Lophium mytilinum</name>
    <dbReference type="NCBI Taxonomy" id="390894"/>
    <lineage>
        <taxon>Eukaryota</taxon>
        <taxon>Fungi</taxon>
        <taxon>Dikarya</taxon>
        <taxon>Ascomycota</taxon>
        <taxon>Pezizomycotina</taxon>
        <taxon>Dothideomycetes</taxon>
        <taxon>Pleosporomycetidae</taxon>
        <taxon>Mytilinidiales</taxon>
        <taxon>Mytilinidiaceae</taxon>
        <taxon>Lophium</taxon>
    </lineage>
</organism>
<protein>
    <submittedName>
        <fullName evidence="2">Uncharacterized protein</fullName>
    </submittedName>
</protein>
<feature type="compositionally biased region" description="Basic and acidic residues" evidence="1">
    <location>
        <begin position="242"/>
        <end position="253"/>
    </location>
</feature>
<dbReference type="Proteomes" id="UP000799750">
    <property type="component" value="Unassembled WGS sequence"/>
</dbReference>
<feature type="compositionally biased region" description="Polar residues" evidence="1">
    <location>
        <begin position="639"/>
        <end position="648"/>
    </location>
</feature>
<feature type="region of interest" description="Disordered" evidence="1">
    <location>
        <begin position="44"/>
        <end position="85"/>
    </location>
</feature>
<proteinExistence type="predicted"/>
<feature type="compositionally biased region" description="Polar residues" evidence="1">
    <location>
        <begin position="64"/>
        <end position="73"/>
    </location>
</feature>
<keyword evidence="3" id="KW-1185">Reference proteome</keyword>
<feature type="compositionally biased region" description="Acidic residues" evidence="1">
    <location>
        <begin position="74"/>
        <end position="85"/>
    </location>
</feature>
<dbReference type="EMBL" id="MU004194">
    <property type="protein sequence ID" value="KAF2492486.1"/>
    <property type="molecule type" value="Genomic_DNA"/>
</dbReference>
<feature type="region of interest" description="Disordered" evidence="1">
    <location>
        <begin position="1"/>
        <end position="22"/>
    </location>
</feature>
<feature type="compositionally biased region" description="Basic and acidic residues" evidence="1">
    <location>
        <begin position="546"/>
        <end position="563"/>
    </location>
</feature>
<evidence type="ECO:0000256" key="1">
    <source>
        <dbReference type="SAM" id="MobiDB-lite"/>
    </source>
</evidence>
<dbReference type="InterPro" id="IPR018822">
    <property type="entry name" value="UPF0646"/>
</dbReference>
<feature type="compositionally biased region" description="Polar residues" evidence="1">
    <location>
        <begin position="212"/>
        <end position="229"/>
    </location>
</feature>
<feature type="compositionally biased region" description="Acidic residues" evidence="1">
    <location>
        <begin position="830"/>
        <end position="841"/>
    </location>
</feature>